<dbReference type="Pfam" id="PF00690">
    <property type="entry name" value="Cation_ATPase_N"/>
    <property type="match status" value="1"/>
</dbReference>
<comment type="subcellular location">
    <subcellularLocation>
        <location evidence="1">Membrane</location>
        <topology evidence="1">Multi-pass membrane protein</topology>
    </subcellularLocation>
</comment>
<dbReference type="InterPro" id="IPR023214">
    <property type="entry name" value="HAD_sf"/>
</dbReference>
<feature type="compositionally biased region" description="Polar residues" evidence="5">
    <location>
        <begin position="1193"/>
        <end position="1202"/>
    </location>
</feature>
<dbReference type="SUPFAM" id="SSF81653">
    <property type="entry name" value="Calcium ATPase, transduction domain A"/>
    <property type="match status" value="1"/>
</dbReference>
<accession>K8EPT5</accession>
<dbReference type="InterPro" id="IPR023298">
    <property type="entry name" value="ATPase_P-typ_TM_dom_sf"/>
</dbReference>
<evidence type="ECO:0000259" key="8">
    <source>
        <dbReference type="Pfam" id="PF00690"/>
    </source>
</evidence>
<feature type="compositionally biased region" description="Low complexity" evidence="5">
    <location>
        <begin position="252"/>
        <end position="261"/>
    </location>
</feature>
<feature type="region of interest" description="Disordered" evidence="5">
    <location>
        <begin position="161"/>
        <end position="196"/>
    </location>
</feature>
<name>K8EPT5_9CHLO</name>
<feature type="compositionally biased region" description="Polar residues" evidence="5">
    <location>
        <begin position="306"/>
        <end position="317"/>
    </location>
</feature>
<proteinExistence type="predicted"/>
<dbReference type="STRING" id="41875.K8EPT5"/>
<dbReference type="InterPro" id="IPR059000">
    <property type="entry name" value="ATPase_P-type_domA"/>
</dbReference>
<feature type="region of interest" description="Disordered" evidence="5">
    <location>
        <begin position="1835"/>
        <end position="1889"/>
    </location>
</feature>
<dbReference type="GeneID" id="19011435"/>
<dbReference type="OrthoDB" id="116380at2759"/>
<feature type="transmembrane region" description="Helical" evidence="6">
    <location>
        <begin position="726"/>
        <end position="750"/>
    </location>
</feature>
<dbReference type="eggNOG" id="KOG0202">
    <property type="taxonomic scope" value="Eukaryota"/>
</dbReference>
<feature type="region of interest" description="Disordered" evidence="5">
    <location>
        <begin position="662"/>
        <end position="688"/>
    </location>
</feature>
<feature type="transmembrane region" description="Helical" evidence="6">
    <location>
        <begin position="700"/>
        <end position="720"/>
    </location>
</feature>
<dbReference type="Proteomes" id="UP000198341">
    <property type="component" value="Chromosome 15"/>
</dbReference>
<evidence type="ECO:0000256" key="2">
    <source>
        <dbReference type="ARBA" id="ARBA00022692"/>
    </source>
</evidence>
<dbReference type="InterPro" id="IPR023299">
    <property type="entry name" value="ATPase_P-typ_cyto_dom_N"/>
</dbReference>
<feature type="compositionally biased region" description="Gly residues" evidence="5">
    <location>
        <begin position="30"/>
        <end position="41"/>
    </location>
</feature>
<feature type="transmembrane region" description="Helical" evidence="6">
    <location>
        <begin position="1376"/>
        <end position="1399"/>
    </location>
</feature>
<dbReference type="InterPro" id="IPR036412">
    <property type="entry name" value="HAD-like_sf"/>
</dbReference>
<evidence type="ECO:0000313" key="10">
    <source>
        <dbReference type="Proteomes" id="UP000198341"/>
    </source>
</evidence>
<feature type="region of interest" description="Disordered" evidence="5">
    <location>
        <begin position="1187"/>
        <end position="1210"/>
    </location>
</feature>
<dbReference type="SUPFAM" id="SSF81665">
    <property type="entry name" value="Calcium ATPase, transmembrane domain M"/>
    <property type="match status" value="1"/>
</dbReference>
<evidence type="ECO:0000313" key="9">
    <source>
        <dbReference type="EMBL" id="CCO19929.1"/>
    </source>
</evidence>
<dbReference type="GO" id="GO:0000166">
    <property type="term" value="F:nucleotide binding"/>
    <property type="evidence" value="ECO:0007669"/>
    <property type="project" value="InterPro"/>
</dbReference>
<dbReference type="InterPro" id="IPR004014">
    <property type="entry name" value="ATPase_P-typ_cation-transptr_N"/>
</dbReference>
<feature type="transmembrane region" description="Helical" evidence="6">
    <location>
        <begin position="1342"/>
        <end position="1364"/>
    </location>
</feature>
<keyword evidence="2 6" id="KW-0812">Transmembrane</keyword>
<feature type="compositionally biased region" description="Acidic residues" evidence="5">
    <location>
        <begin position="161"/>
        <end position="173"/>
    </location>
</feature>
<keyword evidence="4 6" id="KW-0472">Membrane</keyword>
<protein>
    <submittedName>
        <fullName evidence="9">P-ATPase family transporter: proton</fullName>
    </submittedName>
</protein>
<evidence type="ECO:0000256" key="4">
    <source>
        <dbReference type="ARBA" id="ARBA00023136"/>
    </source>
</evidence>
<feature type="compositionally biased region" description="Polar residues" evidence="5">
    <location>
        <begin position="1145"/>
        <end position="1166"/>
    </location>
</feature>
<evidence type="ECO:0000256" key="3">
    <source>
        <dbReference type="ARBA" id="ARBA00022989"/>
    </source>
</evidence>
<reference evidence="9 10" key="1">
    <citation type="submission" date="2011-10" db="EMBL/GenBank/DDBJ databases">
        <authorList>
            <person name="Genoscope - CEA"/>
        </authorList>
    </citation>
    <scope>NUCLEOTIDE SEQUENCE [LARGE SCALE GENOMIC DNA]</scope>
    <source>
        <strain evidence="9 10">RCC 1105</strain>
    </source>
</reference>
<evidence type="ECO:0000256" key="6">
    <source>
        <dbReference type="SAM" id="Phobius"/>
    </source>
</evidence>
<feature type="compositionally biased region" description="Acidic residues" evidence="5">
    <location>
        <begin position="85"/>
        <end position="96"/>
    </location>
</feature>
<dbReference type="InterPro" id="IPR008250">
    <property type="entry name" value="ATPase_P-typ_transduc_dom_A_sf"/>
</dbReference>
<feature type="transmembrane region" description="Helical" evidence="6">
    <location>
        <begin position="1411"/>
        <end position="1436"/>
    </location>
</feature>
<organism evidence="9 10">
    <name type="scientific">Bathycoccus prasinos</name>
    <dbReference type="NCBI Taxonomy" id="41875"/>
    <lineage>
        <taxon>Eukaryota</taxon>
        <taxon>Viridiplantae</taxon>
        <taxon>Chlorophyta</taxon>
        <taxon>Mamiellophyceae</taxon>
        <taxon>Mamiellales</taxon>
        <taxon>Bathycoccaceae</taxon>
        <taxon>Bathycoccus</taxon>
    </lineage>
</organism>
<feature type="compositionally biased region" description="Polar residues" evidence="5">
    <location>
        <begin position="676"/>
        <end position="686"/>
    </location>
</feature>
<dbReference type="Gene3D" id="3.40.1110.10">
    <property type="entry name" value="Calcium-transporting ATPase, cytoplasmic domain N"/>
    <property type="match status" value="1"/>
</dbReference>
<feature type="compositionally biased region" description="Low complexity" evidence="5">
    <location>
        <begin position="63"/>
        <end position="84"/>
    </location>
</feature>
<dbReference type="EMBL" id="FO082264">
    <property type="protein sequence ID" value="CCO19929.1"/>
    <property type="molecule type" value="Genomic_DNA"/>
</dbReference>
<feature type="transmembrane region" description="Helical" evidence="6">
    <location>
        <begin position="1492"/>
        <end position="1512"/>
    </location>
</feature>
<dbReference type="eggNOG" id="KOG0205">
    <property type="taxonomic scope" value="Eukaryota"/>
</dbReference>
<dbReference type="KEGG" id="bpg:Bathy15g00330"/>
<feature type="domain" description="P-type ATPase A" evidence="7">
    <location>
        <begin position="478"/>
        <end position="518"/>
    </location>
</feature>
<dbReference type="PANTHER" id="PTHR42861">
    <property type="entry name" value="CALCIUM-TRANSPORTING ATPASE"/>
    <property type="match status" value="1"/>
</dbReference>
<dbReference type="Pfam" id="PF00122">
    <property type="entry name" value="E1-E2_ATPase"/>
    <property type="match status" value="1"/>
</dbReference>
<evidence type="ECO:0000256" key="5">
    <source>
        <dbReference type="SAM" id="MobiDB-lite"/>
    </source>
</evidence>
<feature type="region of interest" description="Disordered" evidence="5">
    <location>
        <begin position="1"/>
        <end position="114"/>
    </location>
</feature>
<feature type="compositionally biased region" description="Acidic residues" evidence="5">
    <location>
        <begin position="1847"/>
        <end position="1856"/>
    </location>
</feature>
<feature type="compositionally biased region" description="Basic and acidic residues" evidence="5">
    <location>
        <begin position="1677"/>
        <end position="1702"/>
    </location>
</feature>
<dbReference type="SUPFAM" id="SSF81660">
    <property type="entry name" value="Metal cation-transporting ATPase, ATP-binding domain N"/>
    <property type="match status" value="1"/>
</dbReference>
<feature type="region of interest" description="Disordered" evidence="5">
    <location>
        <begin position="219"/>
        <end position="319"/>
    </location>
</feature>
<feature type="region of interest" description="Disordered" evidence="5">
    <location>
        <begin position="793"/>
        <end position="813"/>
    </location>
</feature>
<dbReference type="GO" id="GO:0016020">
    <property type="term" value="C:membrane"/>
    <property type="evidence" value="ECO:0007669"/>
    <property type="project" value="UniProtKB-SubCell"/>
</dbReference>
<feature type="compositionally biased region" description="Polar residues" evidence="5">
    <location>
        <begin position="176"/>
        <end position="191"/>
    </location>
</feature>
<dbReference type="RefSeq" id="XP_007508843.1">
    <property type="nucleotide sequence ID" value="XM_007508781.1"/>
</dbReference>
<dbReference type="Gene3D" id="3.40.50.1000">
    <property type="entry name" value="HAD superfamily/HAD-like"/>
    <property type="match status" value="2"/>
</dbReference>
<gene>
    <name evidence="9" type="ordered locus">Bathy15g00330</name>
</gene>
<dbReference type="SUPFAM" id="SSF56784">
    <property type="entry name" value="HAD-like"/>
    <property type="match status" value="1"/>
</dbReference>
<evidence type="ECO:0000256" key="1">
    <source>
        <dbReference type="ARBA" id="ARBA00004141"/>
    </source>
</evidence>
<feature type="compositionally biased region" description="Basic and acidic residues" evidence="5">
    <location>
        <begin position="1864"/>
        <end position="1883"/>
    </location>
</feature>
<feature type="compositionally biased region" description="Basic residues" evidence="5">
    <location>
        <begin position="290"/>
        <end position="301"/>
    </location>
</feature>
<feature type="domain" description="Cation-transporting P-type ATPase N-terminal" evidence="8">
    <location>
        <begin position="334"/>
        <end position="382"/>
    </location>
</feature>
<dbReference type="Gene3D" id="2.70.150.10">
    <property type="entry name" value="Calcium-transporting ATPase, cytoplasmic transduction domain A"/>
    <property type="match status" value="1"/>
</dbReference>
<feature type="compositionally biased region" description="Acidic residues" evidence="5">
    <location>
        <begin position="1703"/>
        <end position="1720"/>
    </location>
</feature>
<evidence type="ECO:0000259" key="7">
    <source>
        <dbReference type="Pfam" id="PF00122"/>
    </source>
</evidence>
<feature type="region of interest" description="Disordered" evidence="5">
    <location>
        <begin position="1604"/>
        <end position="1738"/>
    </location>
</feature>
<feature type="compositionally biased region" description="Acidic residues" evidence="5">
    <location>
        <begin position="269"/>
        <end position="280"/>
    </location>
</feature>
<keyword evidence="3 6" id="KW-1133">Transmembrane helix</keyword>
<keyword evidence="10" id="KW-1185">Reference proteome</keyword>
<feature type="compositionally biased region" description="Polar residues" evidence="5">
    <location>
        <begin position="1626"/>
        <end position="1640"/>
    </location>
</feature>
<feature type="region of interest" description="Disordered" evidence="5">
    <location>
        <begin position="1112"/>
        <end position="1166"/>
    </location>
</feature>
<sequence length="2092" mass="230159">MTTTTRNWRREEDDEDKNDDDNRSDSAAGGEKGVGGFGFGKGVSAFVSKSEDGEEEEEELLLARRNASPSSSSSAAALSQSSLFSEEEGDEIDDGGGNDGGGAPETPNSIDPEWLRRQHFYAAARHRERVLSDEENEYGITNARTRTNRRARRDAFGNVMDDFDDDFDDDDEDRATMNSEDVFSRDNNTNDDYYEEGDSIFSEDSEFLRNAQNAAAHRNRGAGYNPFGMNMNSSASTRNVGRSSSGRDFRRNNNNNNNKIRSSNKDTEIESDTDDDDEDTTTTPLLTKSPTRKGPHASPGRKKADSTNAHRNHQPQVDTFVPVRARDVLEHSADFYDTSVNSGLSPFEVTRRLRKFGPNSVPGEKFDYGQLVKHALREFNAPAGRVIFFAIFLQCLQAMDPAKTLDSIIDVLVLFLVFFANCYVGWSESRDDGALMAGTEVTTSALTTTSTKATTKQSQKQILENMTRTNAPRNGQFPAYATVVRDNGKQMRVSSKSLVPGDIVELRVGQIVPCDCVYRGSGVLFVTRNSNYLINTASSSTLSSSLFANGTPRGGASRGDELSMLFGDDNEMDSLDLIGVSEGEPVLGGSVIYAGCGAAIVGRTGPRTAIARKMQQIMQIEEHRANAAGILGFFSMTSTSHQNRSRKSSMVRSKSFGALFGSSASTQRRSHHHRQQVPTMARTTVATPPRGSAFDRSLDLVMTGVAVASFASAISLWLFLVVAGRGFWFACSFATVLCVCALPIAVRVVVHATVALGIRRMAKARASPGYSPGLDDYYPEYYLNRQANREHLNMQQRQQSNKEASSSSNPLSSFVGSTTTRTFGISRLSAIQDVAAMQALFCSTSCCVVDRFATRIVGEPIVFADSCQPRDVLVAAALASRWWKNSSSVMESATPTTARSNNNNVFEQLLVADDEMNLIFDDSVDRAIAERLAEDGLSSLSETYIQKTYEPYDSVVKLSRATISREEAMDGSNSGVFAVAKGCLESIDNLVRRETMISRAGNEEHAKKVFKALDEARNRERMFERRGLRCVAVACAYDVQTTAEVFENSAQNQGSIVNGWVFLGIFAFSRHVRQDCNAGRDALKALGVDVKLFTSASESFAKVRTEQLHNPKRVLSSTRTGNAGEEFASSSLLDNQDTDSELNRSENASQKNRQQPPSVSPRVQSFYTNAGKRYEGIVRNCREVLEGRPPPEQVTSEQQRSDFVSDAERGIRSSTIHSTSTTTITTTSIVPISKVDCFFECSNAETKANIIRRFKQAAMHQNSRHNQRFLGSSRKVIVGVLGDRLEDLPAMRASDAAFAASQSSTDAAVRVADFVVSRPSLAHVASAIVEARAVFARAKTYVLYRIICTCHLLTVFVLCAFLVFPNETNVAWPKTFTLPVIALALLASVNDCVVLSIAYDFARPSASPEAWRLPCILASGLAMGFVATFTTCFVAREIFSSSNANFGLLEALDIAPDTYEQAKCMIFLKMALTDAFSVLCARSDGPDPFWTLAPGGFLFLATMASSFASILLTRHWPFHEMSPCTFEQTLFCICVALLSFLLQDAAKTISYRALVRAEWMPERRRLSSAETKRISAVAARDIDLERREALRKAIKAKMSKDNNVATGATFTPRNAPPISPFLKKSTGGSPIRSGQRTPTAANDAAYFNSAQKFNASPHRSPRRLETTMEGEEDEEDESRKDEDERLEHHHQQQRGEGEHVNADDDDVAEELSSIDEDEDDHFGARPTSLYDSPAEEPETVLQNKLRAEKGELTIDTFTRLTFGYRTILNKELKQLSLSIDWSRAFRDLRRAKADSQVGALLDAHATLRCLDADCGVGAFSMMLAEKLAAKKLKKKGGMSGGKMMNSDDNDGEEEYELSSSDSENLERETGLSKEEKKKVMTSDEKEDEESALNGRVVAVELLSTSLVCLKHALEEINENDIDSPFRAVALHRGTLDVFKVKPMSYDVAYNAFGFERIQKGTSLRAAARAFAMSVKTNGLGFIAVHAAKSADAQFHALYRNAFVASSTTTMLPSSPASSASMTTAEDVIDELHRLGVAYNVTTKSYQLRIEKIGEYNRRILESYLHGVAMDDSLTLEEICADAKVITFRSRKS</sequence>
<feature type="compositionally biased region" description="Polar residues" evidence="5">
    <location>
        <begin position="230"/>
        <end position="241"/>
    </location>
</feature>
<dbReference type="Gene3D" id="1.20.1110.10">
    <property type="entry name" value="Calcium-transporting ATPase, transmembrane domain"/>
    <property type="match status" value="1"/>
</dbReference>